<organism evidence="2 3">
    <name type="scientific">Microbacterium paludicola</name>
    <dbReference type="NCBI Taxonomy" id="300019"/>
    <lineage>
        <taxon>Bacteria</taxon>
        <taxon>Bacillati</taxon>
        <taxon>Actinomycetota</taxon>
        <taxon>Actinomycetes</taxon>
        <taxon>Micrococcales</taxon>
        <taxon>Microbacteriaceae</taxon>
        <taxon>Microbacterium</taxon>
    </lineage>
</organism>
<dbReference type="EMBL" id="SPQB01000003">
    <property type="protein sequence ID" value="TFU34140.1"/>
    <property type="molecule type" value="Genomic_DNA"/>
</dbReference>
<dbReference type="PROSITE" id="PS51707">
    <property type="entry name" value="CYTH"/>
    <property type="match status" value="1"/>
</dbReference>
<reference evidence="2 3" key="1">
    <citation type="submission" date="2019-03" db="EMBL/GenBank/DDBJ databases">
        <title>Diversity of the mouse oral microbiome.</title>
        <authorList>
            <person name="Joseph S."/>
            <person name="Aduse-Opoku J."/>
            <person name="Curtis M."/>
            <person name="Wade W."/>
            <person name="Hashim A."/>
        </authorList>
    </citation>
    <scope>NUCLEOTIDE SEQUENCE [LARGE SCALE GENOMIC DNA]</scope>
    <source>
        <strain evidence="2 3">P1012</strain>
    </source>
</reference>
<protein>
    <submittedName>
        <fullName evidence="2">CYTH domain-containing protein</fullName>
    </submittedName>
</protein>
<dbReference type="SMART" id="SM01118">
    <property type="entry name" value="CYTH"/>
    <property type="match status" value="1"/>
</dbReference>
<dbReference type="CDD" id="cd07374">
    <property type="entry name" value="CYTH-like_Pase"/>
    <property type="match status" value="1"/>
</dbReference>
<dbReference type="OrthoDB" id="9777271at2"/>
<proteinExistence type="predicted"/>
<dbReference type="InterPro" id="IPR023577">
    <property type="entry name" value="CYTH_domain"/>
</dbReference>
<name>A0A4Y9FYG4_9MICO</name>
<evidence type="ECO:0000259" key="1">
    <source>
        <dbReference type="PROSITE" id="PS51707"/>
    </source>
</evidence>
<comment type="caution">
    <text evidence="2">The sequence shown here is derived from an EMBL/GenBank/DDBJ whole genome shotgun (WGS) entry which is preliminary data.</text>
</comment>
<dbReference type="InterPro" id="IPR033469">
    <property type="entry name" value="CYTH-like_dom_sf"/>
</dbReference>
<sequence length="212" mass="22498">MTADLHASDGPSRSVEIERKFDVDAGTPVPDWSAVPGVVSVTEGEPRHLDALYLDTDDLALARAGVALRRRTGGPDEGWHVKGPLVDGGRTELHWPLTDGDDVPAAVATEIAEYTPTALHPLARILNDRTAYALLDADGGVLAEFVDDSVRTIDLRTGENRAWHEWEVELGPAAPADPEARDAFFAAVTDAAFAAGARSATSASKLARALGR</sequence>
<dbReference type="SUPFAM" id="SSF55154">
    <property type="entry name" value="CYTH-like phosphatases"/>
    <property type="match status" value="1"/>
</dbReference>
<dbReference type="RefSeq" id="WP_135112820.1">
    <property type="nucleotide sequence ID" value="NZ_BAAANG010000018.1"/>
</dbReference>
<keyword evidence="3" id="KW-1185">Reference proteome</keyword>
<accession>A0A4Y9FYG4</accession>
<gene>
    <name evidence="2" type="ORF">E4U02_02455</name>
</gene>
<dbReference type="AlphaFoldDB" id="A0A4Y9FYG4"/>
<evidence type="ECO:0000313" key="3">
    <source>
        <dbReference type="Proteomes" id="UP000298358"/>
    </source>
</evidence>
<feature type="domain" description="CYTH" evidence="1">
    <location>
        <begin position="14"/>
        <end position="212"/>
    </location>
</feature>
<dbReference type="Pfam" id="PF01928">
    <property type="entry name" value="CYTH"/>
    <property type="match status" value="1"/>
</dbReference>
<dbReference type="Gene3D" id="2.40.320.10">
    <property type="entry name" value="Hypothetical Protein Pfu-838710-001"/>
    <property type="match status" value="1"/>
</dbReference>
<dbReference type="Proteomes" id="UP000298358">
    <property type="component" value="Unassembled WGS sequence"/>
</dbReference>
<evidence type="ECO:0000313" key="2">
    <source>
        <dbReference type="EMBL" id="TFU34140.1"/>
    </source>
</evidence>